<organism evidence="8 9">
    <name type="scientific">Cohnella herbarum</name>
    <dbReference type="NCBI Taxonomy" id="2728023"/>
    <lineage>
        <taxon>Bacteria</taxon>
        <taxon>Bacillati</taxon>
        <taxon>Bacillota</taxon>
        <taxon>Bacilli</taxon>
        <taxon>Bacillales</taxon>
        <taxon>Paenibacillaceae</taxon>
        <taxon>Cohnella</taxon>
    </lineage>
</organism>
<evidence type="ECO:0000313" key="9">
    <source>
        <dbReference type="Proteomes" id="UP000502248"/>
    </source>
</evidence>
<dbReference type="AlphaFoldDB" id="A0A7Z2ZJX9"/>
<feature type="compositionally biased region" description="Low complexity" evidence="6">
    <location>
        <begin position="32"/>
        <end position="53"/>
    </location>
</feature>
<feature type="region of interest" description="Disordered" evidence="6">
    <location>
        <begin position="30"/>
        <end position="53"/>
    </location>
</feature>
<accession>A0A7Z2ZJX9</accession>
<evidence type="ECO:0000256" key="4">
    <source>
        <dbReference type="ARBA" id="ARBA00023139"/>
    </source>
</evidence>
<evidence type="ECO:0000256" key="6">
    <source>
        <dbReference type="SAM" id="MobiDB-lite"/>
    </source>
</evidence>
<evidence type="ECO:0000256" key="3">
    <source>
        <dbReference type="ARBA" id="ARBA00023136"/>
    </source>
</evidence>
<dbReference type="Pfam" id="PF01547">
    <property type="entry name" value="SBP_bac_1"/>
    <property type="match status" value="1"/>
</dbReference>
<evidence type="ECO:0000256" key="1">
    <source>
        <dbReference type="ARBA" id="ARBA00022475"/>
    </source>
</evidence>
<keyword evidence="5" id="KW-0449">Lipoprotein</keyword>
<keyword evidence="1" id="KW-1003">Cell membrane</keyword>
<sequence>MKRKSRVTLLLTAALASFTVLSACGNNNEGNSASPTATSAASQASSQSASPQASKEKVTLKMAIWDSNNDFLTYLEDKVKEYASVDPNVNVELETFKSDGDYLQAMKVRATGNELPDIMGLKPNWLSDFKEQLIPLDGEAFVGKNKYAGKYAIDGKVLAVPTTSFPELVYYHPSIFQELNLQVPSTWPQLIDVLTKIKTNSKYIPYAMGGKDAWPNYPFNEFLPQIVSGSESYLSDIAKDDQPFSDGKPFSKAYKQIEQLYSSDVMGPDPLGIGWDQATDLFTSKQAAVIAAGLWFAPTYESKVGNIDDLAAFPMPYRESENEPLKLMMFTDHFYGITSGSEHQDEAKAFLNWFYSPEVYQTYIDAQKLVSTVEGVESNVPFLKQFYASNKNEVFTYIPGDAEYTRISNAIQLDVKAIGQDMIAGTKVDDILPDLNEKWTKAKAAK</sequence>
<keyword evidence="3" id="KW-0472">Membrane</keyword>
<evidence type="ECO:0000313" key="8">
    <source>
        <dbReference type="EMBL" id="QJD82250.1"/>
    </source>
</evidence>
<dbReference type="Gene3D" id="3.40.190.10">
    <property type="entry name" value="Periplasmic binding protein-like II"/>
    <property type="match status" value="2"/>
</dbReference>
<reference evidence="8 9" key="1">
    <citation type="submission" date="2020-04" db="EMBL/GenBank/DDBJ databases">
        <title>Genome sequencing of novel species.</title>
        <authorList>
            <person name="Heo J."/>
            <person name="Kim S.-J."/>
            <person name="Kim J.-S."/>
            <person name="Hong S.-B."/>
            <person name="Kwon S.-W."/>
        </authorList>
    </citation>
    <scope>NUCLEOTIDE SEQUENCE [LARGE SCALE GENOMIC DNA]</scope>
    <source>
        <strain evidence="8 9">MFER-1</strain>
    </source>
</reference>
<feature type="signal peptide" evidence="7">
    <location>
        <begin position="1"/>
        <end position="22"/>
    </location>
</feature>
<evidence type="ECO:0000256" key="7">
    <source>
        <dbReference type="SAM" id="SignalP"/>
    </source>
</evidence>
<dbReference type="PANTHER" id="PTHR43649:SF33">
    <property type="entry name" value="POLYGALACTURONAN_RHAMNOGALACTURONAN-BINDING PROTEIN YTCQ"/>
    <property type="match status" value="1"/>
</dbReference>
<evidence type="ECO:0000256" key="5">
    <source>
        <dbReference type="ARBA" id="ARBA00023288"/>
    </source>
</evidence>
<dbReference type="RefSeq" id="WP_169278552.1">
    <property type="nucleotide sequence ID" value="NZ_CP051680.1"/>
</dbReference>
<protein>
    <submittedName>
        <fullName evidence="8">Carbohydrate ABC transporter substrate-binding protein</fullName>
    </submittedName>
</protein>
<dbReference type="PANTHER" id="PTHR43649">
    <property type="entry name" value="ARABINOSE-BINDING PROTEIN-RELATED"/>
    <property type="match status" value="1"/>
</dbReference>
<keyword evidence="4" id="KW-0564">Palmitate</keyword>
<keyword evidence="2 7" id="KW-0732">Signal</keyword>
<dbReference type="EMBL" id="CP051680">
    <property type="protein sequence ID" value="QJD82250.1"/>
    <property type="molecule type" value="Genomic_DNA"/>
</dbReference>
<proteinExistence type="predicted"/>
<keyword evidence="9" id="KW-1185">Reference proteome</keyword>
<dbReference type="Proteomes" id="UP000502248">
    <property type="component" value="Chromosome"/>
</dbReference>
<gene>
    <name evidence="8" type="ORF">HH215_03000</name>
</gene>
<evidence type="ECO:0000256" key="2">
    <source>
        <dbReference type="ARBA" id="ARBA00022729"/>
    </source>
</evidence>
<dbReference type="KEGG" id="cheb:HH215_03000"/>
<dbReference type="InterPro" id="IPR006059">
    <property type="entry name" value="SBP"/>
</dbReference>
<dbReference type="InterPro" id="IPR050490">
    <property type="entry name" value="Bact_solute-bd_prot1"/>
</dbReference>
<dbReference type="PROSITE" id="PS51257">
    <property type="entry name" value="PROKAR_LIPOPROTEIN"/>
    <property type="match status" value="1"/>
</dbReference>
<feature type="chain" id="PRO_5039101050" evidence="7">
    <location>
        <begin position="23"/>
        <end position="446"/>
    </location>
</feature>
<dbReference type="SUPFAM" id="SSF53850">
    <property type="entry name" value="Periplasmic binding protein-like II"/>
    <property type="match status" value="1"/>
</dbReference>
<name>A0A7Z2ZJX9_9BACL</name>